<name>A0A6C0DCJ4_9ZZZZ</name>
<protein>
    <submittedName>
        <fullName evidence="1">Uncharacterized protein</fullName>
    </submittedName>
</protein>
<organism evidence="1">
    <name type="scientific">viral metagenome</name>
    <dbReference type="NCBI Taxonomy" id="1070528"/>
    <lineage>
        <taxon>unclassified sequences</taxon>
        <taxon>metagenomes</taxon>
        <taxon>organismal metagenomes</taxon>
    </lineage>
</organism>
<accession>A0A6C0DCJ4</accession>
<dbReference type="EMBL" id="MN739575">
    <property type="protein sequence ID" value="QHT13659.1"/>
    <property type="molecule type" value="Genomic_DNA"/>
</dbReference>
<evidence type="ECO:0000313" key="1">
    <source>
        <dbReference type="EMBL" id="QHT13659.1"/>
    </source>
</evidence>
<sequence length="414" mass="47797">MNPIFVSAQPDQTYFHWQVEIYLYQFAKHGIADRCYALLGYRGDKPTAAGLELAKKYPHVLFYKDDRNFTVPNYYIPSIRPHLLKQFFAEYPDLGKCVFYHDADIFLVQMPKFELLTDDDICYLSDTVSYIGYKYIDDCQKRYKAKYPSMGDDELLTGMCNIVGVPVDVVKANDANSGGAQYLLKNIDAAFWAEAETACQSLYNFTKVFDTKYHIDHGLQIWTADMWVVIWLLWKRGSQTRVHKALDFSWATSSIAEYYKHPIFHLAGVTNANDGMFYKGEYTNKHLIKEYIRNPSIFDSVNKNNATYEYIQIVKEIANGKALEPTKTRFLLDASGTAWSSVYQKDETSKILDRNVWRSADKNYLIFHNSSSWVITHKQWEKELKEGSGGFAFSSADEPYEGGWNIPSRIQILS</sequence>
<proteinExistence type="predicted"/>
<dbReference type="AlphaFoldDB" id="A0A6C0DCJ4"/>
<reference evidence="1" key="1">
    <citation type="journal article" date="2020" name="Nature">
        <title>Giant virus diversity and host interactions through global metagenomics.</title>
        <authorList>
            <person name="Schulz F."/>
            <person name="Roux S."/>
            <person name="Paez-Espino D."/>
            <person name="Jungbluth S."/>
            <person name="Walsh D.A."/>
            <person name="Denef V.J."/>
            <person name="McMahon K.D."/>
            <person name="Konstantinidis K.T."/>
            <person name="Eloe-Fadrosh E.A."/>
            <person name="Kyrpides N.C."/>
            <person name="Woyke T."/>
        </authorList>
    </citation>
    <scope>NUCLEOTIDE SEQUENCE</scope>
    <source>
        <strain evidence="1">GVMAG-M-3300023174-132</strain>
    </source>
</reference>